<name>D0NND9_PHYIT</name>
<dbReference type="EMBL" id="DS028148">
    <property type="protein sequence ID" value="EEY62075.1"/>
    <property type="molecule type" value="Genomic_DNA"/>
</dbReference>
<dbReference type="OMA" id="IAGPWIM"/>
<evidence type="ECO:0000256" key="3">
    <source>
        <dbReference type="ARBA" id="ARBA00022525"/>
    </source>
</evidence>
<keyword evidence="4" id="KW-0732">Signal</keyword>
<evidence type="ECO:0000256" key="1">
    <source>
        <dbReference type="ARBA" id="ARBA00004340"/>
    </source>
</evidence>
<dbReference type="GeneID" id="9474336"/>
<feature type="domain" description="Crinkler effector protein N-terminal" evidence="6">
    <location>
        <begin position="2"/>
        <end position="121"/>
    </location>
</feature>
<dbReference type="OrthoDB" id="155726at2759"/>
<evidence type="ECO:0000256" key="4">
    <source>
        <dbReference type="SAM" id="SignalP"/>
    </source>
</evidence>
<organism evidence="7 8">
    <name type="scientific">Phytophthora infestans (strain T30-4)</name>
    <name type="common">Potato late blight agent</name>
    <dbReference type="NCBI Taxonomy" id="403677"/>
    <lineage>
        <taxon>Eukaryota</taxon>
        <taxon>Sar</taxon>
        <taxon>Stramenopiles</taxon>
        <taxon>Oomycota</taxon>
        <taxon>Peronosporomycetes</taxon>
        <taxon>Peronosporales</taxon>
        <taxon>Peronosporaceae</taxon>
        <taxon>Phytophthora</taxon>
    </lineage>
</organism>
<dbReference type="SUPFAM" id="SSF56112">
    <property type="entry name" value="Protein kinase-like (PK-like)"/>
    <property type="match status" value="1"/>
</dbReference>
<dbReference type="GO" id="GO:0043657">
    <property type="term" value="C:host cell"/>
    <property type="evidence" value="ECO:0007669"/>
    <property type="project" value="UniProtKB-SubCell"/>
</dbReference>
<evidence type="ECO:0000313" key="7">
    <source>
        <dbReference type="EMBL" id="EEY62075.1"/>
    </source>
</evidence>
<accession>D0NND9</accession>
<protein>
    <submittedName>
        <fullName evidence="7">Crinkler (CRN) family protein</fullName>
    </submittedName>
</protein>
<evidence type="ECO:0000259" key="5">
    <source>
        <dbReference type="Pfam" id="PF01636"/>
    </source>
</evidence>
<feature type="domain" description="Aminoglycoside phosphotransferase" evidence="5">
    <location>
        <begin position="503"/>
        <end position="533"/>
    </location>
</feature>
<dbReference type="Pfam" id="PF20147">
    <property type="entry name" value="Crinkler"/>
    <property type="match status" value="1"/>
</dbReference>
<keyword evidence="8" id="KW-1185">Reference proteome</keyword>
<dbReference type="InParanoid" id="D0NND9"/>
<keyword evidence="3" id="KW-0964">Secreted</keyword>
<comment type="subcellular location">
    <subcellularLocation>
        <location evidence="1">Host cell</location>
    </subcellularLocation>
    <subcellularLocation>
        <location evidence="2">Secreted</location>
    </subcellularLocation>
</comment>
<dbReference type="VEuPathDB" id="FungiDB:PITG_12612"/>
<dbReference type="KEGG" id="pif:PITG_12612"/>
<dbReference type="HOGENOM" id="CLU_013871_4_0_1"/>
<dbReference type="Gene3D" id="1.10.510.10">
    <property type="entry name" value="Transferase(Phosphotransferase) domain 1"/>
    <property type="match status" value="1"/>
</dbReference>
<dbReference type="Pfam" id="PF01636">
    <property type="entry name" value="APH"/>
    <property type="match status" value="1"/>
</dbReference>
<dbReference type="AlphaFoldDB" id="D0NND9"/>
<dbReference type="RefSeq" id="XP_002899379.1">
    <property type="nucleotide sequence ID" value="XM_002899333.1"/>
</dbReference>
<feature type="signal peptide" evidence="4">
    <location>
        <begin position="1"/>
        <end position="17"/>
    </location>
</feature>
<feature type="chain" id="PRO_5003012671" evidence="4">
    <location>
        <begin position="18"/>
        <end position="580"/>
    </location>
</feature>
<evidence type="ECO:0000259" key="6">
    <source>
        <dbReference type="Pfam" id="PF20147"/>
    </source>
</evidence>
<dbReference type="STRING" id="403677.D0NND9"/>
<dbReference type="InterPro" id="IPR002575">
    <property type="entry name" value="Aminoglycoside_PTrfase"/>
</dbReference>
<proteinExistence type="predicted"/>
<dbReference type="InterPro" id="IPR045379">
    <property type="entry name" value="Crinkler_N"/>
</dbReference>
<sequence>MVRLFCSIVGVAGSAFSVEVNEGKTVDDLKEAIKAKKANDFKEVDADKLQLFLAKTAGGAWLDGAGAAGVILDNAGAPVSRDENGAPQGFKKMDPLLWINNGNHFGKNFRPAEGNVHVLVVVPDQQLVSATAAISVKKRKLAEISDLITPSSFAKCKGSGSWVKWLKKLNGQIECHRVERSDDETPIPVVLLNETFARFEENCKVIKFSQNDCEFVSKLCHGLSTPYNSEATFAEKARQLLTAYLLGDDPVSTITPAIVNGSVSDGSYRFGETLLLNLECKLQKGDGGGDPTMQNVAYYIKNLPFVIDRQFPCLLVDICGPFMSVFGIVNTSDEDAICEPLVMSFPLLFFDNEWLMVSLARMCASLKAAVQELTNSCYELSASRHHDAFGLHLTTLDRLRFPYKDSVERNGTDISFQYLEVVQRFVFRANHAGVNVIIKFAKRYGAEVHDYCWGAGFAPKLLFCELLPNGWVFVVMEQLPLCPLRQANGMIVRDQLLKIENALQDGSFVHGDLREHNVMWDTSKNRVVLIDFDWSGRDGVDTYPPFMNAEIAWPPGAVCGEPLQVAHDAYWIASIAARLK</sequence>
<dbReference type="GO" id="GO:0005576">
    <property type="term" value="C:extracellular region"/>
    <property type="evidence" value="ECO:0007669"/>
    <property type="project" value="UniProtKB-SubCell"/>
</dbReference>
<dbReference type="Proteomes" id="UP000006643">
    <property type="component" value="Unassembled WGS sequence"/>
</dbReference>
<dbReference type="InterPro" id="IPR011009">
    <property type="entry name" value="Kinase-like_dom_sf"/>
</dbReference>
<reference evidence="8" key="1">
    <citation type="journal article" date="2009" name="Nature">
        <title>Genome sequence and analysis of the Irish potato famine pathogen Phytophthora infestans.</title>
        <authorList>
            <consortium name="The Broad Institute Genome Sequencing Platform"/>
            <person name="Haas B.J."/>
            <person name="Kamoun S."/>
            <person name="Zody M.C."/>
            <person name="Jiang R.H."/>
            <person name="Handsaker R.E."/>
            <person name="Cano L.M."/>
            <person name="Grabherr M."/>
            <person name="Kodira C.D."/>
            <person name="Raffaele S."/>
            <person name="Torto-Alalibo T."/>
            <person name="Bozkurt T.O."/>
            <person name="Ah-Fong A.M."/>
            <person name="Alvarado L."/>
            <person name="Anderson V.L."/>
            <person name="Armstrong M.R."/>
            <person name="Avrova A."/>
            <person name="Baxter L."/>
            <person name="Beynon J."/>
            <person name="Boevink P.C."/>
            <person name="Bollmann S.R."/>
            <person name="Bos J.I."/>
            <person name="Bulone V."/>
            <person name="Cai G."/>
            <person name="Cakir C."/>
            <person name="Carrington J.C."/>
            <person name="Chawner M."/>
            <person name="Conti L."/>
            <person name="Costanzo S."/>
            <person name="Ewan R."/>
            <person name="Fahlgren N."/>
            <person name="Fischbach M.A."/>
            <person name="Fugelstad J."/>
            <person name="Gilroy E.M."/>
            <person name="Gnerre S."/>
            <person name="Green P.J."/>
            <person name="Grenville-Briggs L.J."/>
            <person name="Griffith J."/>
            <person name="Grunwald N.J."/>
            <person name="Horn K."/>
            <person name="Horner N.R."/>
            <person name="Hu C.H."/>
            <person name="Huitema E."/>
            <person name="Jeong D.H."/>
            <person name="Jones A.M."/>
            <person name="Jones J.D."/>
            <person name="Jones R.W."/>
            <person name="Karlsson E.K."/>
            <person name="Kunjeti S.G."/>
            <person name="Lamour K."/>
            <person name="Liu Z."/>
            <person name="Ma L."/>
            <person name="Maclean D."/>
            <person name="Chibucos M.C."/>
            <person name="McDonald H."/>
            <person name="McWalters J."/>
            <person name="Meijer H.J."/>
            <person name="Morgan W."/>
            <person name="Morris P.F."/>
            <person name="Munro C.A."/>
            <person name="O'Neill K."/>
            <person name="Ospina-Giraldo M."/>
            <person name="Pinzon A."/>
            <person name="Pritchard L."/>
            <person name="Ramsahoye B."/>
            <person name="Ren Q."/>
            <person name="Restrepo S."/>
            <person name="Roy S."/>
            <person name="Sadanandom A."/>
            <person name="Savidor A."/>
            <person name="Schornack S."/>
            <person name="Schwartz D.C."/>
            <person name="Schumann U.D."/>
            <person name="Schwessinger B."/>
            <person name="Seyer L."/>
            <person name="Sharpe T."/>
            <person name="Silvar C."/>
            <person name="Song J."/>
            <person name="Studholme D.J."/>
            <person name="Sykes S."/>
            <person name="Thines M."/>
            <person name="van de Vondervoort P.J."/>
            <person name="Phuntumart V."/>
            <person name="Wawra S."/>
            <person name="Weide R."/>
            <person name="Win J."/>
            <person name="Young C."/>
            <person name="Zhou S."/>
            <person name="Fry W."/>
            <person name="Meyers B.C."/>
            <person name="van West P."/>
            <person name="Ristaino J."/>
            <person name="Govers F."/>
            <person name="Birch P.R."/>
            <person name="Whisson S.C."/>
            <person name="Judelson H.S."/>
            <person name="Nusbaum C."/>
        </authorList>
    </citation>
    <scope>NUCLEOTIDE SEQUENCE [LARGE SCALE GENOMIC DNA]</scope>
    <source>
        <strain evidence="8">T30-4</strain>
    </source>
</reference>
<evidence type="ECO:0000313" key="8">
    <source>
        <dbReference type="Proteomes" id="UP000006643"/>
    </source>
</evidence>
<gene>
    <name evidence="7" type="ORF">PITG_12612</name>
</gene>
<evidence type="ECO:0000256" key="2">
    <source>
        <dbReference type="ARBA" id="ARBA00004613"/>
    </source>
</evidence>
<dbReference type="eggNOG" id="ENOG502S4GD">
    <property type="taxonomic scope" value="Eukaryota"/>
</dbReference>